<dbReference type="InterPro" id="IPR036388">
    <property type="entry name" value="WH-like_DNA-bd_sf"/>
</dbReference>
<dbReference type="InterPro" id="IPR000847">
    <property type="entry name" value="LysR_HTH_N"/>
</dbReference>
<dbReference type="AlphaFoldDB" id="A0A9D2SIE7"/>
<protein>
    <submittedName>
        <fullName evidence="7">LysR family transcriptional regulator</fullName>
    </submittedName>
</protein>
<evidence type="ECO:0000256" key="5">
    <source>
        <dbReference type="SAM" id="MobiDB-lite"/>
    </source>
</evidence>
<dbReference type="Pfam" id="PF00126">
    <property type="entry name" value="HTH_1"/>
    <property type="match status" value="1"/>
</dbReference>
<gene>
    <name evidence="7" type="ORF">H9704_09245</name>
</gene>
<accession>A0A9D2SIE7</accession>
<evidence type="ECO:0000256" key="3">
    <source>
        <dbReference type="ARBA" id="ARBA00023125"/>
    </source>
</evidence>
<keyword evidence="2" id="KW-0805">Transcription regulation</keyword>
<dbReference type="Gene3D" id="1.10.10.10">
    <property type="entry name" value="Winged helix-like DNA-binding domain superfamily/Winged helix DNA-binding domain"/>
    <property type="match status" value="1"/>
</dbReference>
<dbReference type="PRINTS" id="PR00039">
    <property type="entry name" value="HTHLYSR"/>
</dbReference>
<dbReference type="PANTHER" id="PTHR30126:SF40">
    <property type="entry name" value="HTH-TYPE TRANSCRIPTIONAL REGULATOR GLTR"/>
    <property type="match status" value="1"/>
</dbReference>
<feature type="region of interest" description="Disordered" evidence="5">
    <location>
        <begin position="311"/>
        <end position="332"/>
    </location>
</feature>
<keyword evidence="4" id="KW-0804">Transcription</keyword>
<reference evidence="7" key="1">
    <citation type="journal article" date="2021" name="PeerJ">
        <title>Extensive microbial diversity within the chicken gut microbiome revealed by metagenomics and culture.</title>
        <authorList>
            <person name="Gilroy R."/>
            <person name="Ravi A."/>
            <person name="Getino M."/>
            <person name="Pursley I."/>
            <person name="Horton D.L."/>
            <person name="Alikhan N.F."/>
            <person name="Baker D."/>
            <person name="Gharbi K."/>
            <person name="Hall N."/>
            <person name="Watson M."/>
            <person name="Adriaenssens E.M."/>
            <person name="Foster-Nyarko E."/>
            <person name="Jarju S."/>
            <person name="Secka A."/>
            <person name="Antonio M."/>
            <person name="Oren A."/>
            <person name="Chaudhuri R.R."/>
            <person name="La Ragione R."/>
            <person name="Hildebrand F."/>
            <person name="Pallen M.J."/>
        </authorList>
    </citation>
    <scope>NUCLEOTIDE SEQUENCE</scope>
    <source>
        <strain evidence="7">CHK180-15479</strain>
    </source>
</reference>
<evidence type="ECO:0000256" key="4">
    <source>
        <dbReference type="ARBA" id="ARBA00023163"/>
    </source>
</evidence>
<feature type="domain" description="HTH lysR-type" evidence="6">
    <location>
        <begin position="1"/>
        <end position="58"/>
    </location>
</feature>
<comment type="caution">
    <text evidence="7">The sequence shown here is derived from an EMBL/GenBank/DDBJ whole genome shotgun (WGS) entry which is preliminary data.</text>
</comment>
<evidence type="ECO:0000313" key="8">
    <source>
        <dbReference type="Proteomes" id="UP000823910"/>
    </source>
</evidence>
<dbReference type="InterPro" id="IPR036390">
    <property type="entry name" value="WH_DNA-bd_sf"/>
</dbReference>
<dbReference type="Gene3D" id="3.40.190.290">
    <property type="match status" value="1"/>
</dbReference>
<dbReference type="SUPFAM" id="SSF53850">
    <property type="entry name" value="Periplasmic binding protein-like II"/>
    <property type="match status" value="1"/>
</dbReference>
<dbReference type="GO" id="GO:0000976">
    <property type="term" value="F:transcription cis-regulatory region binding"/>
    <property type="evidence" value="ECO:0007669"/>
    <property type="project" value="TreeGrafter"/>
</dbReference>
<dbReference type="EMBL" id="DWWT01000043">
    <property type="protein sequence ID" value="HJC06324.1"/>
    <property type="molecule type" value="Genomic_DNA"/>
</dbReference>
<dbReference type="FunFam" id="1.10.10.10:FF:000001">
    <property type="entry name" value="LysR family transcriptional regulator"/>
    <property type="match status" value="1"/>
</dbReference>
<feature type="compositionally biased region" description="Polar residues" evidence="5">
    <location>
        <begin position="316"/>
        <end position="332"/>
    </location>
</feature>
<reference evidence="7" key="2">
    <citation type="submission" date="2021-04" db="EMBL/GenBank/DDBJ databases">
        <authorList>
            <person name="Gilroy R."/>
        </authorList>
    </citation>
    <scope>NUCLEOTIDE SEQUENCE</scope>
    <source>
        <strain evidence="7">CHK180-15479</strain>
    </source>
</reference>
<evidence type="ECO:0000259" key="6">
    <source>
        <dbReference type="PROSITE" id="PS50931"/>
    </source>
</evidence>
<evidence type="ECO:0000256" key="1">
    <source>
        <dbReference type="ARBA" id="ARBA00009437"/>
    </source>
</evidence>
<dbReference type="CDD" id="cd05466">
    <property type="entry name" value="PBP2_LTTR_substrate"/>
    <property type="match status" value="1"/>
</dbReference>
<dbReference type="SUPFAM" id="SSF46785">
    <property type="entry name" value="Winged helix' DNA-binding domain"/>
    <property type="match status" value="1"/>
</dbReference>
<dbReference type="InterPro" id="IPR005119">
    <property type="entry name" value="LysR_subst-bd"/>
</dbReference>
<dbReference type="Pfam" id="PF03466">
    <property type="entry name" value="LysR_substrate"/>
    <property type="match status" value="1"/>
</dbReference>
<comment type="similarity">
    <text evidence="1">Belongs to the LysR transcriptional regulatory family.</text>
</comment>
<keyword evidence="3" id="KW-0238">DNA-binding</keyword>
<proteinExistence type="inferred from homology"/>
<evidence type="ECO:0000256" key="2">
    <source>
        <dbReference type="ARBA" id="ARBA00023015"/>
    </source>
</evidence>
<evidence type="ECO:0000313" key="7">
    <source>
        <dbReference type="EMBL" id="HJC06324.1"/>
    </source>
</evidence>
<organism evidence="7 8">
    <name type="scientific">Candidatus Enterocloster excrementipullorum</name>
    <dbReference type="NCBI Taxonomy" id="2838559"/>
    <lineage>
        <taxon>Bacteria</taxon>
        <taxon>Bacillati</taxon>
        <taxon>Bacillota</taxon>
        <taxon>Clostridia</taxon>
        <taxon>Lachnospirales</taxon>
        <taxon>Lachnospiraceae</taxon>
        <taxon>Enterocloster</taxon>
    </lineage>
</organism>
<name>A0A9D2SIE7_9FIRM</name>
<dbReference type="Proteomes" id="UP000823910">
    <property type="component" value="Unassembled WGS sequence"/>
</dbReference>
<sequence>MDIKNLTTFIHVAELGSFTKAAEVLGFSQSTVSFQIKQLENELDAQLFERINRTVSLTEKGRQALGYAHQIIRLSQGMEDSVHTSRAAAGPVRLAMADSLCDSLLAGGFPEFQMQYPGIFLKIITAGTEEMFRLIDHNEADAILTLDTHIYNTSYVIVREKEVGAHFIAGRNSPLWDRERISPQELTQQPFLLTERGMSYRRLMEERLAGMSLEIRPCLEIGSADLICQLVSQGEALGFLPDYVTARARAAGQIRWLPVEGLEIRLWKQLLYHKDKWVSPPIQAVLDFCVQREFAEDSPASCQSLSCSAGIRRKNASSSREAPFTPTTAEDT</sequence>
<dbReference type="PROSITE" id="PS50931">
    <property type="entry name" value="HTH_LYSR"/>
    <property type="match status" value="1"/>
</dbReference>
<dbReference type="PANTHER" id="PTHR30126">
    <property type="entry name" value="HTH-TYPE TRANSCRIPTIONAL REGULATOR"/>
    <property type="match status" value="1"/>
</dbReference>
<dbReference type="GO" id="GO:0003700">
    <property type="term" value="F:DNA-binding transcription factor activity"/>
    <property type="evidence" value="ECO:0007669"/>
    <property type="project" value="InterPro"/>
</dbReference>